<evidence type="ECO:0000313" key="4">
    <source>
        <dbReference type="Proteomes" id="UP000594903"/>
    </source>
</evidence>
<evidence type="ECO:0000313" key="3">
    <source>
        <dbReference type="Proteomes" id="UP000254603"/>
    </source>
</evidence>
<dbReference type="EMBL" id="CP065725">
    <property type="protein sequence ID" value="QPT41111.1"/>
    <property type="molecule type" value="Genomic_DNA"/>
</dbReference>
<name>A0A378XGN1_9BURK</name>
<dbReference type="RefSeq" id="WP_018575689.1">
    <property type="nucleotide sequence ID" value="NZ_CP065725.1"/>
</dbReference>
<keyword evidence="4" id="KW-1185">Reference proteome</keyword>
<dbReference type="EMBL" id="UGSB01000001">
    <property type="protein sequence ID" value="SUA53732.1"/>
    <property type="molecule type" value="Genomic_DNA"/>
</dbReference>
<dbReference type="AlphaFoldDB" id="A0A378XGN1"/>
<evidence type="ECO:0000313" key="2">
    <source>
        <dbReference type="EMBL" id="SUA53732.1"/>
    </source>
</evidence>
<evidence type="ECO:0000313" key="1">
    <source>
        <dbReference type="EMBL" id="QPT41111.1"/>
    </source>
</evidence>
<protein>
    <submittedName>
        <fullName evidence="1">DUF3540 domain-containing protein</fullName>
    </submittedName>
    <submittedName>
        <fullName evidence="2">Protein of uncharacterized function (DUF3540)</fullName>
    </submittedName>
</protein>
<proteinExistence type="predicted"/>
<dbReference type="InterPro" id="IPR021927">
    <property type="entry name" value="DUF3540"/>
</dbReference>
<sequence>MTRELNHGETAAAHIYKEDEERSVQQKVVSDSSDFQSLMRKETLTKHESTERVFVRKARVLRARKDHKTLELEAVVSKERFVALRASSCLQVPATDDLVMLQGFEDGSIYVMAVLESAKSKDVVTRIDLPEDSVVGAKSLTFSAGDFTVQSKKFTIATSAYSLKANHASSVTSQYYLSAGNLKQNATKLDIVAQTATSAFTNSIRVVSDTDKVKALNIHYAAQSSAKFLGTTTKINNYEVTVVDGKLV</sequence>
<accession>A0A378XGN1</accession>
<reference evidence="1 4" key="2">
    <citation type="submission" date="2020-12" db="EMBL/GenBank/DDBJ databases">
        <title>FDA dAtabase for Regulatory Grade micrObial Sequences (FDA-ARGOS): Supporting development and validation of Infectious Disease Dx tests.</title>
        <authorList>
            <person name="Sproer C."/>
            <person name="Gronow S."/>
            <person name="Severitt S."/>
            <person name="Schroder I."/>
            <person name="Tallon L."/>
            <person name="Sadzewicz L."/>
            <person name="Zhao X."/>
            <person name="Boylan J."/>
            <person name="Ott S."/>
            <person name="Bowen H."/>
            <person name="Vavikolanu K."/>
            <person name="Mehta A."/>
            <person name="Aluvathingal J."/>
            <person name="Nadendla S."/>
            <person name="Lowell S."/>
            <person name="Myers T."/>
            <person name="Yan Y."/>
            <person name="Sichtig H."/>
        </authorList>
    </citation>
    <scope>NUCLEOTIDE SEQUENCE [LARGE SCALE GENOMIC DNA]</scope>
    <source>
        <strain evidence="1 4">FDAARGOS_872</strain>
    </source>
</reference>
<dbReference type="Pfam" id="PF12059">
    <property type="entry name" value="DUF3540"/>
    <property type="match status" value="1"/>
</dbReference>
<dbReference type="Proteomes" id="UP000254603">
    <property type="component" value="Unassembled WGS sequence"/>
</dbReference>
<dbReference type="Proteomes" id="UP000594903">
    <property type="component" value="Chromosome"/>
</dbReference>
<organism evidence="2 3">
    <name type="scientific">Oligella ureolytica</name>
    <dbReference type="NCBI Taxonomy" id="90244"/>
    <lineage>
        <taxon>Bacteria</taxon>
        <taxon>Pseudomonadati</taxon>
        <taxon>Pseudomonadota</taxon>
        <taxon>Betaproteobacteria</taxon>
        <taxon>Burkholderiales</taxon>
        <taxon>Alcaligenaceae</taxon>
        <taxon>Oligella</taxon>
    </lineage>
</organism>
<gene>
    <name evidence="1" type="ORF">I6G29_06155</name>
    <name evidence="2" type="ORF">NCTC11997_01287</name>
</gene>
<reference evidence="2 3" key="1">
    <citation type="submission" date="2018-06" db="EMBL/GenBank/DDBJ databases">
        <authorList>
            <consortium name="Pathogen Informatics"/>
            <person name="Doyle S."/>
        </authorList>
    </citation>
    <scope>NUCLEOTIDE SEQUENCE [LARGE SCALE GENOMIC DNA]</scope>
    <source>
        <strain evidence="2 3">NCTC11997</strain>
    </source>
</reference>